<protein>
    <submittedName>
        <fullName evidence="3">Uncharacterized protein</fullName>
    </submittedName>
</protein>
<proteinExistence type="predicted"/>
<dbReference type="AlphaFoldDB" id="A0A024U6M4"/>
<feature type="coiled-coil region" evidence="1">
    <location>
        <begin position="337"/>
        <end position="397"/>
    </location>
</feature>
<feature type="region of interest" description="Disordered" evidence="2">
    <location>
        <begin position="1"/>
        <end position="164"/>
    </location>
</feature>
<accession>A0A024U6M4</accession>
<feature type="compositionally biased region" description="Acidic residues" evidence="2">
    <location>
        <begin position="70"/>
        <end position="89"/>
    </location>
</feature>
<evidence type="ECO:0000256" key="1">
    <source>
        <dbReference type="SAM" id="Coils"/>
    </source>
</evidence>
<name>A0A024U6M4_9STRA</name>
<feature type="coiled-coil region" evidence="1">
    <location>
        <begin position="518"/>
        <end position="591"/>
    </location>
</feature>
<feature type="coiled-coil region" evidence="1">
    <location>
        <begin position="174"/>
        <end position="251"/>
    </location>
</feature>
<evidence type="ECO:0000256" key="2">
    <source>
        <dbReference type="SAM" id="MobiDB-lite"/>
    </source>
</evidence>
<feature type="compositionally biased region" description="Low complexity" evidence="2">
    <location>
        <begin position="48"/>
        <end position="61"/>
    </location>
</feature>
<organism evidence="3">
    <name type="scientific">Aphanomyces invadans</name>
    <dbReference type="NCBI Taxonomy" id="157072"/>
    <lineage>
        <taxon>Eukaryota</taxon>
        <taxon>Sar</taxon>
        <taxon>Stramenopiles</taxon>
        <taxon>Oomycota</taxon>
        <taxon>Saprolegniomycetes</taxon>
        <taxon>Saprolegniales</taxon>
        <taxon>Verrucalvaceae</taxon>
        <taxon>Aphanomyces</taxon>
    </lineage>
</organism>
<dbReference type="VEuPathDB" id="FungiDB:H310_06429"/>
<feature type="compositionally biased region" description="Pro residues" evidence="2">
    <location>
        <begin position="131"/>
        <end position="143"/>
    </location>
</feature>
<reference evidence="3" key="1">
    <citation type="submission" date="2013-12" db="EMBL/GenBank/DDBJ databases">
        <title>The Genome Sequence of Aphanomyces invadans NJM9701.</title>
        <authorList>
            <consortium name="The Broad Institute Genomics Platform"/>
            <person name="Russ C."/>
            <person name="Tyler B."/>
            <person name="van West P."/>
            <person name="Dieguez-Uribeondo J."/>
            <person name="Young S.K."/>
            <person name="Zeng Q."/>
            <person name="Gargeya S."/>
            <person name="Fitzgerald M."/>
            <person name="Abouelleil A."/>
            <person name="Alvarado L."/>
            <person name="Chapman S.B."/>
            <person name="Gainer-Dewar J."/>
            <person name="Goldberg J."/>
            <person name="Griggs A."/>
            <person name="Gujja S."/>
            <person name="Hansen M."/>
            <person name="Howarth C."/>
            <person name="Imamovic A."/>
            <person name="Ireland A."/>
            <person name="Larimer J."/>
            <person name="McCowan C."/>
            <person name="Murphy C."/>
            <person name="Pearson M."/>
            <person name="Poon T.W."/>
            <person name="Priest M."/>
            <person name="Roberts A."/>
            <person name="Saif S."/>
            <person name="Shea T."/>
            <person name="Sykes S."/>
            <person name="Wortman J."/>
            <person name="Nusbaum C."/>
            <person name="Birren B."/>
        </authorList>
    </citation>
    <scope>NUCLEOTIDE SEQUENCE [LARGE SCALE GENOMIC DNA]</scope>
    <source>
        <strain evidence="3">NJM9701</strain>
    </source>
</reference>
<dbReference type="RefSeq" id="XP_008869708.1">
    <property type="nucleotide sequence ID" value="XM_008871486.1"/>
</dbReference>
<evidence type="ECO:0000313" key="3">
    <source>
        <dbReference type="EMBL" id="ETW01860.1"/>
    </source>
</evidence>
<feature type="coiled-coil region" evidence="1">
    <location>
        <begin position="445"/>
        <end position="472"/>
    </location>
</feature>
<keyword evidence="1" id="KW-0175">Coiled coil</keyword>
<dbReference type="EMBL" id="KI913962">
    <property type="protein sequence ID" value="ETW01860.1"/>
    <property type="molecule type" value="Genomic_DNA"/>
</dbReference>
<dbReference type="eggNOG" id="ENOG502QUF3">
    <property type="taxonomic scope" value="Eukaryota"/>
</dbReference>
<feature type="compositionally biased region" description="Acidic residues" evidence="2">
    <location>
        <begin position="1"/>
        <end position="33"/>
    </location>
</feature>
<sequence>MDSDAEAEEIASDEDVAGVEDDQAYSVDFEEDLVPSPVKPAKKPAPTPTNTIVAPIPSAKISPPPPPPAVDDDEEPDYGDDEFENDDDNGGYGDASFENESGRTSSPRHHVNLSVPTRPPSPPRTIEKSPPKPAKPAQLPPSPRLARIEEETGPPTREASRSLRHRETQLLDENDELKYQHGQLLRANNDLKNELKFLQQRHVDEKRLRSEKFQQKKRRADERRLQHELVLATTKQTLQDVEAKYVALEGAMATQSLALATLQDTYDTCVAEKREVDGRHRVLSDKYQEALQDIHSLTGKLEAAVDARQQIQLKFEQALVDNKVAIAVVEQRCLVKLQCMQEAMDKARAERDQERLELPENYRLIVDAHRERYEKLEEKLLQDKRELDDRMTRERERFDKALALAQSLRIQAEERADVRIRDEAIKVMRERDVIDEQRRQLLTSLAAQNARMDEERGKLDALRTQLEERRLKLVQDEVNVEAQAKQCHDRLLQLGRDEDIINSRKREVMALSASTLEKSRAQSEMAQALETLQVAHAELQDKFNALSKQATQQTADNDHKFQLVEREKSALERANAALNHEKLQLAKARMECRQMMEGTRKLDYLLRQQAALGNIYVHPPSNYVKPPASWSVAFDADKEASMY</sequence>
<dbReference type="GeneID" id="20083479"/>
<gene>
    <name evidence="3" type="ORF">H310_06429</name>
</gene>
<dbReference type="OrthoDB" id="74799at2759"/>